<keyword evidence="5" id="KW-0808">Transferase</keyword>
<evidence type="ECO:0000256" key="2">
    <source>
        <dbReference type="ARBA" id="ARBA00023239"/>
    </source>
</evidence>
<gene>
    <name evidence="5" type="ORF">H8F01_20270</name>
</gene>
<name>A0A7G8Q3I8_9GAMM</name>
<dbReference type="GO" id="GO:0005737">
    <property type="term" value="C:cytoplasm"/>
    <property type="evidence" value="ECO:0007669"/>
    <property type="project" value="TreeGrafter"/>
</dbReference>
<proteinExistence type="inferred from homology"/>
<dbReference type="PANTHER" id="PTHR48094">
    <property type="entry name" value="PROTEIN/NUCLEIC ACID DEGLYCASE DJ-1-RELATED"/>
    <property type="match status" value="1"/>
</dbReference>
<dbReference type="InterPro" id="IPR029062">
    <property type="entry name" value="Class_I_gatase-like"/>
</dbReference>
<dbReference type="Pfam" id="PF01965">
    <property type="entry name" value="DJ-1_PfpI"/>
    <property type="match status" value="1"/>
</dbReference>
<dbReference type="PANTHER" id="PTHR48094:SF11">
    <property type="entry name" value="GLUTATHIONE-INDEPENDENT GLYOXALASE HSP31-RELATED"/>
    <property type="match status" value="1"/>
</dbReference>
<dbReference type="AlphaFoldDB" id="A0A7G8Q3I8"/>
<dbReference type="GO" id="GO:0019243">
    <property type="term" value="P:methylglyoxal catabolic process to D-lactate via S-lactoyl-glutathione"/>
    <property type="evidence" value="ECO:0007669"/>
    <property type="project" value="TreeGrafter"/>
</dbReference>
<evidence type="ECO:0000256" key="3">
    <source>
        <dbReference type="ARBA" id="ARBA00038493"/>
    </source>
</evidence>
<keyword evidence="5" id="KW-0315">Glutamine amidotransferase</keyword>
<keyword evidence="6" id="KW-1185">Reference proteome</keyword>
<evidence type="ECO:0000313" key="5">
    <source>
        <dbReference type="EMBL" id="QNK01346.1"/>
    </source>
</evidence>
<evidence type="ECO:0000313" key="6">
    <source>
        <dbReference type="Proteomes" id="UP000515873"/>
    </source>
</evidence>
<reference evidence="5 6" key="1">
    <citation type="submission" date="2020-08" db="EMBL/GenBank/DDBJ databases">
        <title>Dyella sp. G9 isolated from forest soil.</title>
        <authorList>
            <person name="Fu J."/>
            <person name="Qiu L."/>
        </authorList>
    </citation>
    <scope>NUCLEOTIDE SEQUENCE [LARGE SCALE GENOMIC DNA]</scope>
    <source>
        <strain evidence="5 6">G9</strain>
    </source>
</reference>
<dbReference type="GO" id="GO:0019172">
    <property type="term" value="F:glyoxalase III activity"/>
    <property type="evidence" value="ECO:0007669"/>
    <property type="project" value="TreeGrafter"/>
</dbReference>
<dbReference type="InterPro" id="IPR002818">
    <property type="entry name" value="DJ-1/PfpI"/>
</dbReference>
<dbReference type="CDD" id="cd03141">
    <property type="entry name" value="GATase1_Hsp31_like"/>
    <property type="match status" value="1"/>
</dbReference>
<sequence length="231" mass="24515">MTHAIKILMILTSQATRGADPRPTGVWFEEVSTPYYAFIDAGAHVDIASITGGQIPVDPHSQQAEGKNPASVERFLKDPAAMAKLQSSLKIDHVSADGYTAIFLPGGHGTMWDLPQSTTLASLLSSAWAKGKVVSAVCHGPAGLINVRDINGQPLVAGRRVSAFTNTEEDAAGLSATVPFLLETRLRQLGAHYERGDDFQPFAVRDGKLVSGQNPASSEEVARLVLQAAAE</sequence>
<organism evidence="5 6">
    <name type="scientific">Dyella telluris</name>
    <dbReference type="NCBI Taxonomy" id="2763498"/>
    <lineage>
        <taxon>Bacteria</taxon>
        <taxon>Pseudomonadati</taxon>
        <taxon>Pseudomonadota</taxon>
        <taxon>Gammaproteobacteria</taxon>
        <taxon>Lysobacterales</taxon>
        <taxon>Rhodanobacteraceae</taxon>
        <taxon>Dyella</taxon>
    </lineage>
</organism>
<dbReference type="SUPFAM" id="SSF52317">
    <property type="entry name" value="Class I glutamine amidotransferase-like"/>
    <property type="match status" value="1"/>
</dbReference>
<accession>A0A7G8Q3I8</accession>
<dbReference type="EMBL" id="CP060412">
    <property type="protein sequence ID" value="QNK01346.1"/>
    <property type="molecule type" value="Genomic_DNA"/>
</dbReference>
<dbReference type="RefSeq" id="WP_187056808.1">
    <property type="nucleotide sequence ID" value="NZ_CP060412.1"/>
</dbReference>
<dbReference type="Gene3D" id="3.40.50.880">
    <property type="match status" value="1"/>
</dbReference>
<dbReference type="Proteomes" id="UP000515873">
    <property type="component" value="Chromosome"/>
</dbReference>
<keyword evidence="1" id="KW-0346">Stress response</keyword>
<dbReference type="GO" id="GO:0016740">
    <property type="term" value="F:transferase activity"/>
    <property type="evidence" value="ECO:0007669"/>
    <property type="project" value="UniProtKB-KW"/>
</dbReference>
<evidence type="ECO:0000256" key="1">
    <source>
        <dbReference type="ARBA" id="ARBA00023016"/>
    </source>
</evidence>
<protein>
    <submittedName>
        <fullName evidence="5">Type 1 glutamine amidotransferase domain-containing protein</fullName>
    </submittedName>
</protein>
<comment type="similarity">
    <text evidence="3">Belongs to the peptidase C56 family. HSP31-like subfamily.</text>
</comment>
<dbReference type="KEGG" id="dtl:H8F01_20270"/>
<dbReference type="InterPro" id="IPR050325">
    <property type="entry name" value="Prot/Nucl_acid_deglycase"/>
</dbReference>
<feature type="domain" description="DJ-1/PfpI" evidence="4">
    <location>
        <begin position="30"/>
        <end position="227"/>
    </location>
</feature>
<keyword evidence="2" id="KW-0456">Lyase</keyword>
<evidence type="ECO:0000259" key="4">
    <source>
        <dbReference type="Pfam" id="PF01965"/>
    </source>
</evidence>